<dbReference type="GeneID" id="37019492"/>
<proteinExistence type="predicted"/>
<dbReference type="EMBL" id="KZ819603">
    <property type="protein sequence ID" value="PWN35378.1"/>
    <property type="molecule type" value="Genomic_DNA"/>
</dbReference>
<organism evidence="2 3">
    <name type="scientific">Meira miltonrushii</name>
    <dbReference type="NCBI Taxonomy" id="1280837"/>
    <lineage>
        <taxon>Eukaryota</taxon>
        <taxon>Fungi</taxon>
        <taxon>Dikarya</taxon>
        <taxon>Basidiomycota</taxon>
        <taxon>Ustilaginomycotina</taxon>
        <taxon>Exobasidiomycetes</taxon>
        <taxon>Exobasidiales</taxon>
        <taxon>Brachybasidiaceae</taxon>
        <taxon>Meira</taxon>
    </lineage>
</organism>
<dbReference type="Proteomes" id="UP000245771">
    <property type="component" value="Unassembled WGS sequence"/>
</dbReference>
<keyword evidence="3" id="KW-1185">Reference proteome</keyword>
<evidence type="ECO:0000313" key="2">
    <source>
        <dbReference type="EMBL" id="PWN35378.1"/>
    </source>
</evidence>
<evidence type="ECO:0008006" key="4">
    <source>
        <dbReference type="Google" id="ProtNLM"/>
    </source>
</evidence>
<feature type="signal peptide" evidence="1">
    <location>
        <begin position="1"/>
        <end position="23"/>
    </location>
</feature>
<dbReference type="InParanoid" id="A0A316VE79"/>
<sequence>MFSPSNSLLLLPLCTFLVQITSAYPSQTATHKPSHSPSELPEHSLTHYTRPFDQKAEIRSVRLENRLAKKRSGQIKQEQYKYDFSVEEAANIGIHEGHSHQQKWVEEHMKYLDTKKNIRMHQLASKIIDCHSQKFRDINHAFNERLDVLETIAKYHKDNTDSIKKTGGTFSTDDQEKQIAADIKRARDTYSKRIACQQIIDTTNAYLKQFDKSKNKCTIM</sequence>
<reference evidence="2 3" key="1">
    <citation type="journal article" date="2018" name="Mol. Biol. Evol.">
        <title>Broad Genomic Sampling Reveals a Smut Pathogenic Ancestry of the Fungal Clade Ustilaginomycotina.</title>
        <authorList>
            <person name="Kijpornyongpan T."/>
            <person name="Mondo S.J."/>
            <person name="Barry K."/>
            <person name="Sandor L."/>
            <person name="Lee J."/>
            <person name="Lipzen A."/>
            <person name="Pangilinan J."/>
            <person name="LaButti K."/>
            <person name="Hainaut M."/>
            <person name="Henrissat B."/>
            <person name="Grigoriev I.V."/>
            <person name="Spatafora J.W."/>
            <person name="Aime M.C."/>
        </authorList>
    </citation>
    <scope>NUCLEOTIDE SEQUENCE [LARGE SCALE GENOMIC DNA]</scope>
    <source>
        <strain evidence="2 3">MCA 3882</strain>
    </source>
</reference>
<evidence type="ECO:0000256" key="1">
    <source>
        <dbReference type="SAM" id="SignalP"/>
    </source>
</evidence>
<gene>
    <name evidence="2" type="ORF">FA14DRAFT_154795</name>
</gene>
<accession>A0A316VE79</accession>
<keyword evidence="1" id="KW-0732">Signal</keyword>
<name>A0A316VE79_9BASI</name>
<dbReference type="RefSeq" id="XP_025355680.1">
    <property type="nucleotide sequence ID" value="XM_025497711.1"/>
</dbReference>
<dbReference type="AlphaFoldDB" id="A0A316VE79"/>
<evidence type="ECO:0000313" key="3">
    <source>
        <dbReference type="Proteomes" id="UP000245771"/>
    </source>
</evidence>
<feature type="chain" id="PRO_5016399179" description="Secreted protein" evidence="1">
    <location>
        <begin position="24"/>
        <end position="220"/>
    </location>
</feature>
<protein>
    <recommendedName>
        <fullName evidence="4">Secreted protein</fullName>
    </recommendedName>
</protein>